<comment type="caution">
    <text evidence="1">The sequence shown here is derived from an EMBL/GenBank/DDBJ whole genome shotgun (WGS) entry which is preliminary data.</text>
</comment>
<dbReference type="Gene3D" id="3.40.50.150">
    <property type="entry name" value="Vaccinia Virus protein VP39"/>
    <property type="match status" value="1"/>
</dbReference>
<keyword evidence="1" id="KW-0808">Transferase</keyword>
<dbReference type="InterPro" id="IPR029063">
    <property type="entry name" value="SAM-dependent_MTases_sf"/>
</dbReference>
<organism evidence="1 2">
    <name type="scientific">Paenibacillus peoriae</name>
    <dbReference type="NCBI Taxonomy" id="59893"/>
    <lineage>
        <taxon>Bacteria</taxon>
        <taxon>Bacillati</taxon>
        <taxon>Bacillota</taxon>
        <taxon>Bacilli</taxon>
        <taxon>Bacillales</taxon>
        <taxon>Paenibacillaceae</taxon>
        <taxon>Paenibacillus</taxon>
    </lineage>
</organism>
<dbReference type="Proteomes" id="UP001266807">
    <property type="component" value="Unassembled WGS sequence"/>
</dbReference>
<sequence>MIEDDTFYIWGEECIVSKISSEKGIKLEEQFLFVFNRIEQTKHNLMMGALSMNKEDEKLLQYYLELKGPNAGEWNSSPQCLHTQLVTRDYVKKTFDIFDEIQVCNVGIGTGDWDDYLGYWLKGRGGLTSIDIDESICEIFEYRQQREQHPNPSKVLCRSIFDSDLPQEAFDIVTLIGSAINETGDFKKCLDSCFSLIKHGGYLMFMASLKYTPVEMLEEYISNTKYHIVQKTVYEVFLEYPFFISKIRK</sequence>
<name>A0ABU1Q8J1_9BACL</name>
<protein>
    <submittedName>
        <fullName evidence="1">2-polyprenyl-3-methyl-5-hydroxy-6-metoxy-1, 4-benzoquinol methylase</fullName>
    </submittedName>
</protein>
<dbReference type="GO" id="GO:0008168">
    <property type="term" value="F:methyltransferase activity"/>
    <property type="evidence" value="ECO:0007669"/>
    <property type="project" value="UniProtKB-KW"/>
</dbReference>
<keyword evidence="2" id="KW-1185">Reference proteome</keyword>
<evidence type="ECO:0000313" key="1">
    <source>
        <dbReference type="EMBL" id="MDR6775923.1"/>
    </source>
</evidence>
<gene>
    <name evidence="1" type="ORF">J2W98_000170</name>
</gene>
<dbReference type="SUPFAM" id="SSF53335">
    <property type="entry name" value="S-adenosyl-L-methionine-dependent methyltransferases"/>
    <property type="match status" value="1"/>
</dbReference>
<keyword evidence="1" id="KW-0489">Methyltransferase</keyword>
<dbReference type="EMBL" id="JAVDUG010000001">
    <property type="protein sequence ID" value="MDR6775923.1"/>
    <property type="molecule type" value="Genomic_DNA"/>
</dbReference>
<dbReference type="RefSeq" id="WP_245248416.1">
    <property type="nucleotide sequence ID" value="NZ_JAVDUG010000001.1"/>
</dbReference>
<dbReference type="GO" id="GO:0032259">
    <property type="term" value="P:methylation"/>
    <property type="evidence" value="ECO:0007669"/>
    <property type="project" value="UniProtKB-KW"/>
</dbReference>
<dbReference type="Pfam" id="PF01209">
    <property type="entry name" value="Ubie_methyltran"/>
    <property type="match status" value="1"/>
</dbReference>
<proteinExistence type="predicted"/>
<dbReference type="CDD" id="cd02440">
    <property type="entry name" value="AdoMet_MTases"/>
    <property type="match status" value="1"/>
</dbReference>
<accession>A0ABU1Q8J1</accession>
<evidence type="ECO:0000313" key="2">
    <source>
        <dbReference type="Proteomes" id="UP001266807"/>
    </source>
</evidence>
<reference evidence="1 2" key="1">
    <citation type="submission" date="2023-07" db="EMBL/GenBank/DDBJ databases">
        <title>Sorghum-associated microbial communities from plants grown in Nebraska, USA.</title>
        <authorList>
            <person name="Schachtman D."/>
        </authorList>
    </citation>
    <scope>NUCLEOTIDE SEQUENCE [LARGE SCALE GENOMIC DNA]</scope>
    <source>
        <strain evidence="1 2">BE143</strain>
    </source>
</reference>